<dbReference type="EMBL" id="CP073346">
    <property type="protein sequence ID" value="UTW06888.1"/>
    <property type="molecule type" value="Genomic_DNA"/>
</dbReference>
<proteinExistence type="predicted"/>
<sequence>MLSLRSLFAPRQPLRTFALLDVQGLCRAFRQSAQAPHGKGWVEVNEQRLSWLNQPLPAGARAQPVATHPRFGKALAA</sequence>
<accession>A0ABY5H5H1</accession>
<dbReference type="RefSeq" id="WP_255837452.1">
    <property type="nucleotide sequence ID" value="NZ_CP073346.1"/>
</dbReference>
<dbReference type="Proteomes" id="UP001059672">
    <property type="component" value="Chromosome"/>
</dbReference>
<organism evidence="1 2">
    <name type="scientific">Pseudomonas benzenivorans</name>
    <dbReference type="NCBI Taxonomy" id="556533"/>
    <lineage>
        <taxon>Bacteria</taxon>
        <taxon>Pseudomonadati</taxon>
        <taxon>Pseudomonadota</taxon>
        <taxon>Gammaproteobacteria</taxon>
        <taxon>Pseudomonadales</taxon>
        <taxon>Pseudomonadaceae</taxon>
        <taxon>Pseudomonas</taxon>
    </lineage>
</organism>
<name>A0ABY5H5H1_9PSED</name>
<reference evidence="1" key="1">
    <citation type="submission" date="2021-04" db="EMBL/GenBank/DDBJ databases">
        <title>Oceanospirillales bacteria with DddD are important DMSP degraders in coastal seawater.</title>
        <authorList>
            <person name="Liu J."/>
        </authorList>
    </citation>
    <scope>NUCLEOTIDE SEQUENCE</scope>
    <source>
        <strain evidence="1">D13-4</strain>
    </source>
</reference>
<protein>
    <submittedName>
        <fullName evidence="1">Uncharacterized protein</fullName>
    </submittedName>
</protein>
<evidence type="ECO:0000313" key="2">
    <source>
        <dbReference type="Proteomes" id="UP001059672"/>
    </source>
</evidence>
<evidence type="ECO:0000313" key="1">
    <source>
        <dbReference type="EMBL" id="UTW06888.1"/>
    </source>
</evidence>
<gene>
    <name evidence="1" type="ORF">KDW96_17225</name>
</gene>
<keyword evidence="2" id="KW-1185">Reference proteome</keyword>